<dbReference type="GeneID" id="92378474"/>
<organism evidence="1 2">
    <name type="scientific">Trypanosoma equiperdum</name>
    <dbReference type="NCBI Taxonomy" id="5694"/>
    <lineage>
        <taxon>Eukaryota</taxon>
        <taxon>Discoba</taxon>
        <taxon>Euglenozoa</taxon>
        <taxon>Kinetoplastea</taxon>
        <taxon>Metakinetoplastina</taxon>
        <taxon>Trypanosomatida</taxon>
        <taxon>Trypanosomatidae</taxon>
        <taxon>Trypanosoma</taxon>
    </lineage>
</organism>
<dbReference type="Proteomes" id="UP000195570">
    <property type="component" value="Unassembled WGS sequence"/>
</dbReference>
<evidence type="ECO:0000313" key="1">
    <source>
        <dbReference type="EMBL" id="SCU72950.1"/>
    </source>
</evidence>
<sequence>MTAVKEPRVDFELHNSSIARDDACLQWLFSRYRAHTSTTLPSRSDTSAAPTTKGNDNIKNATEALLVQLENDVTACKALRWEKFRYSSPIYEAASPTYPLRRGSTIETVVEEVEDSAATTGTVGKPHRVLRVKLQESSPKHDHEARVRSVQEEPSRHVFAEMLRKKNRENLVRSIEEAEAARGHNGHSGWLRPYFGGYFHMPLPRGPTRFLVFPQWHHDVTVATEKQQWFPYFLRGSCYQKVPHARVPIVGDAVGPLRMPWNDLVLAVSFAREFPRELSEDFGDRVRLWRDVDAIYLDGHANQVRTERLVLCKTRSKSPEMSHLSAGETAVVGMTEEAEAEGKETETEIITAKLRESGFRASLQFRNPRYSLTVKGTTCIPERAPNQRITSLLVLDEYDSFVQHFTSPFLRWLFPRATYCLRWAGGPGVDFNSAERSLTFFGKLWSEWWVELPLRADRFFLRLRNKSSLVQPLTAGQWKQTFSDVQVNGSHGSHAVRSGEHSLFWATQGPVWDAGLIRGFRDIYPGMHYASRWYTVLSMELGFGGKLRDESKMLVDGASQTGWRKPGGMIYANACLMDSFKNPPRASMGFSLTSRPRAREDAFNTLAPSSFECNFNWWLKFGRDGMKLLSGLVEGQSVDKAVLRPSATEAFHHLRCGLTWNL</sequence>
<gene>
    <name evidence="1" type="ORF">TEOVI_000453400</name>
</gene>
<evidence type="ECO:0000313" key="2">
    <source>
        <dbReference type="Proteomes" id="UP000195570"/>
    </source>
</evidence>
<dbReference type="EMBL" id="CZPT02001944">
    <property type="protein sequence ID" value="SCU72950.1"/>
    <property type="molecule type" value="Genomic_DNA"/>
</dbReference>
<dbReference type="VEuPathDB" id="TriTrypDB:TEOVI_000453400"/>
<accession>A0A1G4IK62</accession>
<protein>
    <submittedName>
        <fullName evidence="1">Uncharacterized protein</fullName>
    </submittedName>
</protein>
<name>A0A1G4IK62_TRYEQ</name>
<reference evidence="1" key="1">
    <citation type="submission" date="2016-09" db="EMBL/GenBank/DDBJ databases">
        <authorList>
            <person name="Hebert L."/>
            <person name="Moumen B."/>
        </authorList>
    </citation>
    <scope>NUCLEOTIDE SEQUENCE [LARGE SCALE GENOMIC DNA]</scope>
    <source>
        <strain evidence="1">OVI</strain>
    </source>
</reference>
<keyword evidence="2" id="KW-1185">Reference proteome</keyword>
<comment type="caution">
    <text evidence="1">The sequence shown here is derived from an EMBL/GenBank/DDBJ whole genome shotgun (WGS) entry which is preliminary data.</text>
</comment>
<dbReference type="RefSeq" id="XP_067083394.1">
    <property type="nucleotide sequence ID" value="XM_067227293.1"/>
</dbReference>
<proteinExistence type="predicted"/>
<dbReference type="AlphaFoldDB" id="A0A1G4IK62"/>